<evidence type="ECO:0000256" key="4">
    <source>
        <dbReference type="ARBA" id="ARBA00023329"/>
    </source>
</evidence>
<dbReference type="GO" id="GO:0005794">
    <property type="term" value="C:Golgi apparatus"/>
    <property type="evidence" value="ECO:0007669"/>
    <property type="project" value="UniProtKB-SubCell"/>
</dbReference>
<dbReference type="SMART" id="SM00273">
    <property type="entry name" value="ENTH"/>
    <property type="match status" value="1"/>
</dbReference>
<comment type="caution">
    <text evidence="6">The sequence shown here is derived from an EMBL/GenBank/DDBJ whole genome shotgun (WGS) entry which is preliminary data.</text>
</comment>
<comment type="subcellular location">
    <subcellularLocation>
        <location evidence="1">Cytoplasmic vesicle</location>
        <location evidence="1">Clathrin-coated vesicle</location>
    </subcellularLocation>
    <subcellularLocation>
        <location evidence="2">Golgi apparatus</location>
    </subcellularLocation>
</comment>
<keyword evidence="7" id="KW-1185">Reference proteome</keyword>
<dbReference type="Gene3D" id="1.25.40.90">
    <property type="match status" value="1"/>
</dbReference>
<dbReference type="OrthoDB" id="44015at2759"/>
<dbReference type="InterPro" id="IPR045192">
    <property type="entry name" value="AP180-like"/>
</dbReference>
<dbReference type="Pfam" id="PF07651">
    <property type="entry name" value="ANTH"/>
    <property type="match status" value="1"/>
</dbReference>
<dbReference type="STRING" id="35608.A0A2U1PAH6"/>
<evidence type="ECO:0000256" key="1">
    <source>
        <dbReference type="ARBA" id="ARBA00004132"/>
    </source>
</evidence>
<gene>
    <name evidence="6" type="ORF">CTI12_AA175450</name>
</gene>
<dbReference type="EMBL" id="PKPP01001434">
    <property type="protein sequence ID" value="PWA82763.1"/>
    <property type="molecule type" value="Genomic_DNA"/>
</dbReference>
<dbReference type="Proteomes" id="UP000245207">
    <property type="component" value="Unassembled WGS sequence"/>
</dbReference>
<evidence type="ECO:0000259" key="5">
    <source>
        <dbReference type="PROSITE" id="PS50942"/>
    </source>
</evidence>
<evidence type="ECO:0000256" key="2">
    <source>
        <dbReference type="ARBA" id="ARBA00004555"/>
    </source>
</evidence>
<dbReference type="PANTHER" id="PTHR22951:SF24">
    <property type="entry name" value="ENTH DOMAIN-CONTAINING PROTEIN"/>
    <property type="match status" value="1"/>
</dbReference>
<dbReference type="GO" id="GO:0072583">
    <property type="term" value="P:clathrin-dependent endocytosis"/>
    <property type="evidence" value="ECO:0007669"/>
    <property type="project" value="InterPro"/>
</dbReference>
<sequence length="356" mass="40956">MGRTKKLKNLNSIIKDKAKIIKAKFSITNHTTSSIQIAVIRATTRSTRSPPHQHLISALVSFGHTTSYSASACIQTIINRLHHHHEPNAYVTLKSLITLHNMITSGSFVHPVSNTGLGFLNLSRFMDNTDAQSREFSLWAQWYARYLENNLCTSNIIGCDIFLSSKREVEKRKEKIKFSMYMDLFKEIKALVSMIEVICTAPKSLHCQTNDIIYEVMRLVGEDYRMLQHHTLIRLTELNERVQKLNSAELNELTQCLTRLESCKGRLTELFVNRGRNVSFWDFESELMEKVVRLKQERDDMKSVSLKMIEYVTESTQLNNKQISRPLRILPLVPFGQSNNWSNFEKVNPNICSATA</sequence>
<dbReference type="PANTHER" id="PTHR22951">
    <property type="entry name" value="CLATHRIN ASSEMBLY PROTEIN"/>
    <property type="match status" value="1"/>
</dbReference>
<dbReference type="GO" id="GO:0006900">
    <property type="term" value="P:vesicle budding from membrane"/>
    <property type="evidence" value="ECO:0007669"/>
    <property type="project" value="TreeGrafter"/>
</dbReference>
<proteinExistence type="predicted"/>
<dbReference type="GO" id="GO:0005905">
    <property type="term" value="C:clathrin-coated pit"/>
    <property type="evidence" value="ECO:0007669"/>
    <property type="project" value="TreeGrafter"/>
</dbReference>
<name>A0A2U1PAH6_ARTAN</name>
<organism evidence="6 7">
    <name type="scientific">Artemisia annua</name>
    <name type="common">Sweet wormwood</name>
    <dbReference type="NCBI Taxonomy" id="35608"/>
    <lineage>
        <taxon>Eukaryota</taxon>
        <taxon>Viridiplantae</taxon>
        <taxon>Streptophyta</taxon>
        <taxon>Embryophyta</taxon>
        <taxon>Tracheophyta</taxon>
        <taxon>Spermatophyta</taxon>
        <taxon>Magnoliopsida</taxon>
        <taxon>eudicotyledons</taxon>
        <taxon>Gunneridae</taxon>
        <taxon>Pentapetalae</taxon>
        <taxon>asterids</taxon>
        <taxon>campanulids</taxon>
        <taxon>Asterales</taxon>
        <taxon>Asteraceae</taxon>
        <taxon>Asteroideae</taxon>
        <taxon>Anthemideae</taxon>
        <taxon>Artemisiinae</taxon>
        <taxon>Artemisia</taxon>
    </lineage>
</organism>
<dbReference type="AlphaFoldDB" id="A0A2U1PAH6"/>
<dbReference type="GO" id="GO:0032050">
    <property type="term" value="F:clathrin heavy chain binding"/>
    <property type="evidence" value="ECO:0007669"/>
    <property type="project" value="TreeGrafter"/>
</dbReference>
<dbReference type="GO" id="GO:0005546">
    <property type="term" value="F:phosphatidylinositol-4,5-bisphosphate binding"/>
    <property type="evidence" value="ECO:0007669"/>
    <property type="project" value="TreeGrafter"/>
</dbReference>
<keyword evidence="3" id="KW-0333">Golgi apparatus</keyword>
<dbReference type="GO" id="GO:0048268">
    <property type="term" value="P:clathrin coat assembly"/>
    <property type="evidence" value="ECO:0007669"/>
    <property type="project" value="InterPro"/>
</dbReference>
<dbReference type="GO" id="GO:0000149">
    <property type="term" value="F:SNARE binding"/>
    <property type="evidence" value="ECO:0007669"/>
    <property type="project" value="TreeGrafter"/>
</dbReference>
<dbReference type="GO" id="GO:0030136">
    <property type="term" value="C:clathrin-coated vesicle"/>
    <property type="evidence" value="ECO:0007669"/>
    <property type="project" value="UniProtKB-SubCell"/>
</dbReference>
<keyword evidence="4" id="KW-0968">Cytoplasmic vesicle</keyword>
<accession>A0A2U1PAH6</accession>
<dbReference type="GO" id="GO:0005545">
    <property type="term" value="F:1-phosphatidylinositol binding"/>
    <property type="evidence" value="ECO:0007669"/>
    <property type="project" value="TreeGrafter"/>
</dbReference>
<dbReference type="SUPFAM" id="SSF48464">
    <property type="entry name" value="ENTH/VHS domain"/>
    <property type="match status" value="1"/>
</dbReference>
<dbReference type="InterPro" id="IPR008942">
    <property type="entry name" value="ENTH_VHS"/>
</dbReference>
<dbReference type="PROSITE" id="PS50942">
    <property type="entry name" value="ENTH"/>
    <property type="match status" value="1"/>
</dbReference>
<dbReference type="InterPro" id="IPR011417">
    <property type="entry name" value="ANTH_dom"/>
</dbReference>
<evidence type="ECO:0000313" key="7">
    <source>
        <dbReference type="Proteomes" id="UP000245207"/>
    </source>
</evidence>
<evidence type="ECO:0000313" key="6">
    <source>
        <dbReference type="EMBL" id="PWA82763.1"/>
    </source>
</evidence>
<feature type="domain" description="ENTH" evidence="5">
    <location>
        <begin position="27"/>
        <end position="161"/>
    </location>
</feature>
<dbReference type="InterPro" id="IPR013809">
    <property type="entry name" value="ENTH"/>
</dbReference>
<reference evidence="6 7" key="1">
    <citation type="journal article" date="2018" name="Mol. Plant">
        <title>The genome of Artemisia annua provides insight into the evolution of Asteraceae family and artemisinin biosynthesis.</title>
        <authorList>
            <person name="Shen Q."/>
            <person name="Zhang L."/>
            <person name="Liao Z."/>
            <person name="Wang S."/>
            <person name="Yan T."/>
            <person name="Shi P."/>
            <person name="Liu M."/>
            <person name="Fu X."/>
            <person name="Pan Q."/>
            <person name="Wang Y."/>
            <person name="Lv Z."/>
            <person name="Lu X."/>
            <person name="Zhang F."/>
            <person name="Jiang W."/>
            <person name="Ma Y."/>
            <person name="Chen M."/>
            <person name="Hao X."/>
            <person name="Li L."/>
            <person name="Tang Y."/>
            <person name="Lv G."/>
            <person name="Zhou Y."/>
            <person name="Sun X."/>
            <person name="Brodelius P.E."/>
            <person name="Rose J.K.C."/>
            <person name="Tang K."/>
        </authorList>
    </citation>
    <scope>NUCLEOTIDE SEQUENCE [LARGE SCALE GENOMIC DNA]</scope>
    <source>
        <strain evidence="7">cv. Huhao1</strain>
        <tissue evidence="6">Leaf</tissue>
    </source>
</reference>
<evidence type="ECO:0000256" key="3">
    <source>
        <dbReference type="ARBA" id="ARBA00023034"/>
    </source>
</evidence>
<protein>
    <submittedName>
        <fullName evidence="6">ENTH/VHS and ANTH domains-containing protein</fullName>
    </submittedName>
</protein>